<dbReference type="HAMAP" id="MF_00386">
    <property type="entry name" value="UPF0161_YidD"/>
    <property type="match status" value="1"/>
</dbReference>
<comment type="function">
    <text evidence="1">Could be involved in insertion of integral membrane proteins into the membrane.</text>
</comment>
<reference evidence="2 3" key="1">
    <citation type="journal article" date="2022" name="IScience">
        <title>An ultrasensitive nanofiber-based assay for enzymatic hydrolysis and deep-sea microbial degradation of cellulose.</title>
        <authorList>
            <person name="Tsudome M."/>
            <person name="Tachioka M."/>
            <person name="Miyazaki M."/>
            <person name="Uchimura K."/>
            <person name="Tsuda M."/>
            <person name="Takaki Y."/>
            <person name="Deguchi S."/>
        </authorList>
    </citation>
    <scope>NUCLEOTIDE SEQUENCE [LARGE SCALE GENOMIC DNA]</scope>
    <source>
        <strain evidence="2 3">GE09</strain>
    </source>
</reference>
<evidence type="ECO:0000313" key="3">
    <source>
        <dbReference type="Proteomes" id="UP001320119"/>
    </source>
</evidence>
<keyword evidence="1" id="KW-1003">Cell membrane</keyword>
<sequence>METHHQARSSACTLKRKPWHTMVFLPLLWLVLILVKGYRYCISPLLGQNCRFYPSCSAYAEEALTLHGLIKGSWLSAKRIGCCHPWHAGGYDPVPQPPKTPKP</sequence>
<dbReference type="SMART" id="SM01234">
    <property type="entry name" value="Haemolytic"/>
    <property type="match status" value="1"/>
</dbReference>
<dbReference type="KEGG" id="marq:MARGE09_P4136"/>
<keyword evidence="1" id="KW-0472">Membrane</keyword>
<accession>A0AAN2BMA0</accession>
<dbReference type="NCBIfam" id="TIGR00278">
    <property type="entry name" value="membrane protein insertion efficiency factor YidD"/>
    <property type="match status" value="1"/>
</dbReference>
<dbReference type="AlphaFoldDB" id="A0AAN2BMA0"/>
<comment type="subcellular location">
    <subcellularLocation>
        <location evidence="1">Cell membrane</location>
        <topology evidence="1">Peripheral membrane protein</topology>
        <orientation evidence="1">Cytoplasmic side</orientation>
    </subcellularLocation>
</comment>
<dbReference type="GO" id="GO:0005886">
    <property type="term" value="C:plasma membrane"/>
    <property type="evidence" value="ECO:0007669"/>
    <property type="project" value="UniProtKB-SubCell"/>
</dbReference>
<evidence type="ECO:0000256" key="1">
    <source>
        <dbReference type="HAMAP-Rule" id="MF_00386"/>
    </source>
</evidence>
<dbReference type="Proteomes" id="UP001320119">
    <property type="component" value="Chromosome"/>
</dbReference>
<dbReference type="Pfam" id="PF01809">
    <property type="entry name" value="YidD"/>
    <property type="match status" value="1"/>
</dbReference>
<organism evidence="2 3">
    <name type="scientific">Marinagarivorans cellulosilyticus</name>
    <dbReference type="NCBI Taxonomy" id="2721545"/>
    <lineage>
        <taxon>Bacteria</taxon>
        <taxon>Pseudomonadati</taxon>
        <taxon>Pseudomonadota</taxon>
        <taxon>Gammaproteobacteria</taxon>
        <taxon>Cellvibrionales</taxon>
        <taxon>Cellvibrionaceae</taxon>
        <taxon>Marinagarivorans</taxon>
    </lineage>
</organism>
<evidence type="ECO:0000313" key="2">
    <source>
        <dbReference type="EMBL" id="BCD99934.1"/>
    </source>
</evidence>
<dbReference type="PANTHER" id="PTHR33383">
    <property type="entry name" value="MEMBRANE PROTEIN INSERTION EFFICIENCY FACTOR-RELATED"/>
    <property type="match status" value="1"/>
</dbReference>
<dbReference type="InterPro" id="IPR002696">
    <property type="entry name" value="Membr_insert_effic_factor_YidD"/>
</dbReference>
<gene>
    <name evidence="2" type="ORF">MARGE09_P4136</name>
</gene>
<dbReference type="RefSeq" id="WP_420828079.1">
    <property type="nucleotide sequence ID" value="NZ_AP023086.1"/>
</dbReference>
<proteinExistence type="inferred from homology"/>
<protein>
    <recommendedName>
        <fullName evidence="1">Putative membrane protein insertion efficiency factor</fullName>
    </recommendedName>
</protein>
<comment type="similarity">
    <text evidence="1">Belongs to the UPF0161 family.</text>
</comment>
<dbReference type="EMBL" id="AP023086">
    <property type="protein sequence ID" value="BCD99934.1"/>
    <property type="molecule type" value="Genomic_DNA"/>
</dbReference>
<name>A0AAN2BMA0_9GAMM</name>
<dbReference type="PANTHER" id="PTHR33383:SF1">
    <property type="entry name" value="MEMBRANE PROTEIN INSERTION EFFICIENCY FACTOR-RELATED"/>
    <property type="match status" value="1"/>
</dbReference>
<keyword evidence="3" id="KW-1185">Reference proteome</keyword>